<feature type="active site" evidence="11">
    <location>
        <position position="261"/>
    </location>
</feature>
<dbReference type="HAMAP" id="MF_00700">
    <property type="entry name" value="DNA_primase_sml_arc"/>
    <property type="match status" value="1"/>
</dbReference>
<evidence type="ECO:0000256" key="1">
    <source>
        <dbReference type="ARBA" id="ARBA00009762"/>
    </source>
</evidence>
<keyword evidence="10 11" id="KW-0464">Manganese</keyword>
<comment type="cofactor">
    <cofactor evidence="11">
        <name>Mg(2+)</name>
        <dbReference type="ChEBI" id="CHEBI:18420"/>
    </cofactor>
    <cofactor evidence="11">
        <name>Mn(2+)</name>
        <dbReference type="ChEBI" id="CHEBI:29035"/>
    </cofactor>
</comment>
<keyword evidence="6 11" id="KW-0235">DNA replication</keyword>
<dbReference type="RefSeq" id="WP_012966272.1">
    <property type="nucleotide sequence ID" value="NC_013849.1"/>
</dbReference>
<dbReference type="NCBIfam" id="TIGR00335">
    <property type="entry name" value="primase_sml"/>
    <property type="match status" value="1"/>
</dbReference>
<evidence type="ECO:0000256" key="11">
    <source>
        <dbReference type="HAMAP-Rule" id="MF_00700"/>
    </source>
</evidence>
<dbReference type="InterPro" id="IPR002755">
    <property type="entry name" value="DNA_primase_S"/>
</dbReference>
<dbReference type="CDD" id="cd04860">
    <property type="entry name" value="AE_Prim_S"/>
    <property type="match status" value="1"/>
</dbReference>
<keyword evidence="2 11" id="KW-0240">DNA-directed RNA polymerase</keyword>
<comment type="function">
    <text evidence="13">RNA polymerase that catalyzes the synthesis of short RNA molecules used as primers for DNA polymerase during DNA replication.</text>
</comment>
<dbReference type="InterPro" id="IPR014052">
    <property type="entry name" value="DNA_primase_ssu_euk/arc"/>
</dbReference>
<evidence type="ECO:0000256" key="3">
    <source>
        <dbReference type="ARBA" id="ARBA00022515"/>
    </source>
</evidence>
<reference evidence="14 15" key="2">
    <citation type="journal article" date="2011" name="Stand. Genomic Sci.">
        <title>Complete genome sequence of Ferroglobus placidus AEDII12DO.</title>
        <authorList>
            <person name="Anderson I."/>
            <person name="Risso C."/>
            <person name="Holmes D."/>
            <person name="Lucas S."/>
            <person name="Copeland A."/>
            <person name="Lapidus A."/>
            <person name="Cheng J.F."/>
            <person name="Bruce D."/>
            <person name="Goodwin L."/>
            <person name="Pitluck S."/>
            <person name="Saunders E."/>
            <person name="Brettin T."/>
            <person name="Detter J.C."/>
            <person name="Han C."/>
            <person name="Tapia R."/>
            <person name="Larimer F."/>
            <person name="Land M."/>
            <person name="Hauser L."/>
            <person name="Woyke T."/>
            <person name="Lovley D."/>
            <person name="Kyrpides N."/>
            <person name="Ivanova N."/>
        </authorList>
    </citation>
    <scope>NUCLEOTIDE SEQUENCE [LARGE SCALE GENOMIC DNA]</scope>
    <source>
        <strain evidence="15">DSM 10642 / AEDII12DO</strain>
    </source>
</reference>
<keyword evidence="7 11" id="KW-0479">Metal-binding</keyword>
<evidence type="ECO:0000256" key="2">
    <source>
        <dbReference type="ARBA" id="ARBA00022478"/>
    </source>
</evidence>
<evidence type="ECO:0000256" key="8">
    <source>
        <dbReference type="ARBA" id="ARBA00022842"/>
    </source>
</evidence>
<feature type="active site" evidence="11">
    <location>
        <position position="98"/>
    </location>
</feature>
<evidence type="ECO:0000313" key="14">
    <source>
        <dbReference type="EMBL" id="ADC65933.1"/>
    </source>
</evidence>
<dbReference type="GO" id="GO:0006269">
    <property type="term" value="P:DNA replication, synthesis of primer"/>
    <property type="evidence" value="ECO:0007669"/>
    <property type="project" value="UniProtKB-UniRule"/>
</dbReference>
<evidence type="ECO:0000256" key="5">
    <source>
        <dbReference type="ARBA" id="ARBA00022695"/>
    </source>
</evidence>
<dbReference type="EMBL" id="CP001899">
    <property type="protein sequence ID" value="ADC65933.1"/>
    <property type="molecule type" value="Genomic_DNA"/>
</dbReference>
<feature type="active site" evidence="11">
    <location>
        <position position="100"/>
    </location>
</feature>
<organism evidence="14 15">
    <name type="scientific">Ferroglobus placidus (strain DSM 10642 / AEDII12DO)</name>
    <dbReference type="NCBI Taxonomy" id="589924"/>
    <lineage>
        <taxon>Archaea</taxon>
        <taxon>Methanobacteriati</taxon>
        <taxon>Methanobacteriota</taxon>
        <taxon>Archaeoglobi</taxon>
        <taxon>Archaeoglobales</taxon>
        <taxon>Archaeoglobaceae</taxon>
        <taxon>Ferroglobus</taxon>
    </lineage>
</organism>
<evidence type="ECO:0000256" key="13">
    <source>
        <dbReference type="RuleBase" id="RU004224"/>
    </source>
</evidence>
<name>D3RZM0_FERPA</name>
<proteinExistence type="inferred from homology"/>
<dbReference type="Pfam" id="PF01896">
    <property type="entry name" value="DNA_primase_S"/>
    <property type="match status" value="1"/>
</dbReference>
<dbReference type="eggNOG" id="arCOG04110">
    <property type="taxonomic scope" value="Archaea"/>
</dbReference>
<gene>
    <name evidence="11" type="primary">priS</name>
    <name evidence="14" type="ordered locus">Ferp_1790</name>
</gene>
<dbReference type="GO" id="GO:0003899">
    <property type="term" value="F:DNA-directed RNA polymerase activity"/>
    <property type="evidence" value="ECO:0007669"/>
    <property type="project" value="UniProtKB-UniRule"/>
</dbReference>
<dbReference type="InterPro" id="IPR023639">
    <property type="entry name" value="DNA_primase_ssu_PriS"/>
</dbReference>
<keyword evidence="9 11" id="KW-0804">Transcription</keyword>
<keyword evidence="8 11" id="KW-0460">Magnesium</keyword>
<dbReference type="SUPFAM" id="SSF56747">
    <property type="entry name" value="Prim-pol domain"/>
    <property type="match status" value="1"/>
</dbReference>
<dbReference type="GO" id="GO:0046872">
    <property type="term" value="F:metal ion binding"/>
    <property type="evidence" value="ECO:0007669"/>
    <property type="project" value="UniProtKB-KW"/>
</dbReference>
<dbReference type="PANTHER" id="PTHR10536">
    <property type="entry name" value="DNA PRIMASE SMALL SUBUNIT"/>
    <property type="match status" value="1"/>
</dbReference>
<dbReference type="EC" id="2.7.7.-" evidence="11"/>
<keyword evidence="3 11" id="KW-0639">Primosome</keyword>
<sequence>MDTLTKEYLKAKFLEYYTKNDVDEPNALWEREWAFVEVEALPEFIMRRHIAFDSYVELKGFILNNVPLHVYYSSAYYEKPDAENMEAKGWKKADLIFDIDADHLPNGSLKEAKRQIKMLYDVLEEDFGCKDMEIVFSGSRGYHLHVHDEDFLELSSAERREIVDYLFLTDFKFSRKLPESKQSYRIAGIMAGEIEEALKKGKIRELFPKISEKREKMLLAAAEEVVEKVKNLNFDHFPKTLDKELARLFNKAAERVRIHVDPPVTADVKRLIRLPGSLHGKTGLKVCKISRDEIDEFKPTRDAVVFEDEEVKVRIKSNVKLRLKEEEFKLKKGKAKVPEYVAIYLICRGVAIYGW</sequence>
<dbReference type="HOGENOM" id="CLU_056123_1_0_2"/>
<keyword evidence="4 11" id="KW-0808">Transferase</keyword>
<accession>D3RZM0</accession>
<dbReference type="OrthoDB" id="31125at2157"/>
<dbReference type="Gene3D" id="3.90.920.10">
    <property type="entry name" value="DNA primase, PRIM domain"/>
    <property type="match status" value="1"/>
</dbReference>
<evidence type="ECO:0000256" key="6">
    <source>
        <dbReference type="ARBA" id="ARBA00022705"/>
    </source>
</evidence>
<reference evidence="15" key="1">
    <citation type="submission" date="2010-02" db="EMBL/GenBank/DDBJ databases">
        <title>Complete sequence of Ferroglobus placidus DSM 10642.</title>
        <authorList>
            <consortium name="US DOE Joint Genome Institute"/>
            <person name="Lucas S."/>
            <person name="Copeland A."/>
            <person name="Lapidus A."/>
            <person name="Cheng J.-F."/>
            <person name="Bruce D."/>
            <person name="Goodwin L."/>
            <person name="Pitluck S."/>
            <person name="Saunders E."/>
            <person name="Brettin T."/>
            <person name="Detter J.C."/>
            <person name="Han C."/>
            <person name="Tapia R."/>
            <person name="Larimer F."/>
            <person name="Land M."/>
            <person name="Hauser L."/>
            <person name="Kyrpides N."/>
            <person name="Ivanova N."/>
            <person name="Holmes D."/>
            <person name="Lovley D."/>
            <person name="Kyrpides N."/>
            <person name="Anderson I.J."/>
            <person name="Woyke T."/>
        </authorList>
    </citation>
    <scope>NUCLEOTIDE SEQUENCE [LARGE SCALE GENOMIC DNA]</scope>
    <source>
        <strain evidence="15">DSM 10642 / AEDII12DO</strain>
    </source>
</reference>
<evidence type="ECO:0000256" key="12">
    <source>
        <dbReference type="RuleBase" id="RU003514"/>
    </source>
</evidence>
<dbReference type="AlphaFoldDB" id="D3RZM0"/>
<evidence type="ECO:0000256" key="7">
    <source>
        <dbReference type="ARBA" id="ARBA00022723"/>
    </source>
</evidence>
<comment type="subunit">
    <text evidence="11">Heterodimer of a small subunit (PriS) and a large subunit (PriL).</text>
</comment>
<dbReference type="GO" id="GO:1990077">
    <property type="term" value="C:primosome complex"/>
    <property type="evidence" value="ECO:0007669"/>
    <property type="project" value="UniProtKB-KW"/>
</dbReference>
<dbReference type="GO" id="GO:0000428">
    <property type="term" value="C:DNA-directed RNA polymerase complex"/>
    <property type="evidence" value="ECO:0007669"/>
    <property type="project" value="UniProtKB-KW"/>
</dbReference>
<evidence type="ECO:0000256" key="4">
    <source>
        <dbReference type="ARBA" id="ARBA00022679"/>
    </source>
</evidence>
<evidence type="ECO:0000256" key="9">
    <source>
        <dbReference type="ARBA" id="ARBA00023163"/>
    </source>
</evidence>
<comment type="function">
    <text evidence="11">Catalytic subunit of DNA primase, an RNA polymerase that catalyzes the synthesis of short RNA molecules used as primers for DNA polymerase during DNA replication. The small subunit contains the primase catalytic core and has DNA synthesis activity on its own. Binding to the large subunit stabilizes and modulates the activity, increasing the rate of DNA synthesis while decreasing the length of the DNA fragments, and conferring RNA synthesis capability. The DNA polymerase activity may enable DNA primase to also catalyze primer extension after primer synthesis. May also play a role in DNA repair.</text>
</comment>
<protein>
    <recommendedName>
        <fullName evidence="11">DNA primase small subunit PriS</fullName>
        <ecNumber evidence="11">2.7.7.-</ecNumber>
    </recommendedName>
</protein>
<dbReference type="KEGG" id="fpl:Ferp_1790"/>
<comment type="similarity">
    <text evidence="1 11 12">Belongs to the eukaryotic-type primase small subunit family.</text>
</comment>
<dbReference type="STRING" id="589924.Ferp_1790"/>
<dbReference type="GeneID" id="8779317"/>
<dbReference type="PaxDb" id="589924-Ferp_1790"/>
<evidence type="ECO:0000256" key="10">
    <source>
        <dbReference type="ARBA" id="ARBA00023211"/>
    </source>
</evidence>
<keyword evidence="5 11" id="KW-0548">Nucleotidyltransferase</keyword>
<evidence type="ECO:0000313" key="15">
    <source>
        <dbReference type="Proteomes" id="UP000002613"/>
    </source>
</evidence>
<keyword evidence="15" id="KW-1185">Reference proteome</keyword>
<dbReference type="Proteomes" id="UP000002613">
    <property type="component" value="Chromosome"/>
</dbReference>